<evidence type="ECO:0000259" key="11">
    <source>
        <dbReference type="Pfam" id="PF00694"/>
    </source>
</evidence>
<organism evidence="12">
    <name type="scientific">hydrothermal vent metagenome</name>
    <dbReference type="NCBI Taxonomy" id="652676"/>
    <lineage>
        <taxon>unclassified sequences</taxon>
        <taxon>metagenomes</taxon>
        <taxon>ecological metagenomes</taxon>
    </lineage>
</organism>
<dbReference type="InterPro" id="IPR050075">
    <property type="entry name" value="LeuD"/>
</dbReference>
<dbReference type="SUPFAM" id="SSF52016">
    <property type="entry name" value="LeuD/IlvD-like"/>
    <property type="match status" value="1"/>
</dbReference>
<gene>
    <name evidence="12" type="ORF">MNBD_ALPHA02-605</name>
</gene>
<dbReference type="InterPro" id="IPR033940">
    <property type="entry name" value="IPMI_Swivel"/>
</dbReference>
<dbReference type="NCBIfam" id="NF002458">
    <property type="entry name" value="PRK01641.1"/>
    <property type="match status" value="1"/>
</dbReference>
<evidence type="ECO:0000256" key="2">
    <source>
        <dbReference type="ARBA" id="ARBA00002695"/>
    </source>
</evidence>
<reference evidence="12" key="1">
    <citation type="submission" date="2018-06" db="EMBL/GenBank/DDBJ databases">
        <authorList>
            <person name="Zhirakovskaya E."/>
        </authorList>
    </citation>
    <scope>NUCLEOTIDE SEQUENCE</scope>
</reference>
<dbReference type="InterPro" id="IPR004431">
    <property type="entry name" value="3-IsopropMal_deHydase_ssu"/>
</dbReference>
<proteinExistence type="inferred from homology"/>
<feature type="domain" description="Aconitase A/isopropylmalate dehydratase small subunit swivel" evidence="11">
    <location>
        <begin position="1"/>
        <end position="125"/>
    </location>
</feature>
<dbReference type="InterPro" id="IPR015928">
    <property type="entry name" value="Aconitase/3IPM_dehydase_swvl"/>
</dbReference>
<dbReference type="GO" id="GO:0003861">
    <property type="term" value="F:3-isopropylmalate dehydratase activity"/>
    <property type="evidence" value="ECO:0007669"/>
    <property type="project" value="UniProtKB-EC"/>
</dbReference>
<evidence type="ECO:0000256" key="3">
    <source>
        <dbReference type="ARBA" id="ARBA00004729"/>
    </source>
</evidence>
<accession>A0A3B0RHI8</accession>
<keyword evidence="7" id="KW-0432">Leucine biosynthesis</keyword>
<evidence type="ECO:0000256" key="6">
    <source>
        <dbReference type="ARBA" id="ARBA00011998"/>
    </source>
</evidence>
<dbReference type="Gene3D" id="3.20.19.10">
    <property type="entry name" value="Aconitase, domain 4"/>
    <property type="match status" value="1"/>
</dbReference>
<dbReference type="AlphaFoldDB" id="A0A3B0RHI8"/>
<comment type="catalytic activity">
    <reaction evidence="1">
        <text>(2R,3S)-3-isopropylmalate = (2S)-2-isopropylmalate</text>
        <dbReference type="Rhea" id="RHEA:32287"/>
        <dbReference type="ChEBI" id="CHEBI:1178"/>
        <dbReference type="ChEBI" id="CHEBI:35121"/>
        <dbReference type="EC" id="4.2.1.33"/>
    </reaction>
</comment>
<dbReference type="PANTHER" id="PTHR43345">
    <property type="entry name" value="3-ISOPROPYLMALATE DEHYDRATASE SMALL SUBUNIT 2-RELATED-RELATED"/>
    <property type="match status" value="1"/>
</dbReference>
<evidence type="ECO:0000256" key="5">
    <source>
        <dbReference type="ARBA" id="ARBA00011271"/>
    </source>
</evidence>
<dbReference type="CDD" id="cd01577">
    <property type="entry name" value="IPMI_Swivel"/>
    <property type="match status" value="1"/>
</dbReference>
<dbReference type="UniPathway" id="UPA00048">
    <property type="reaction ID" value="UER00071"/>
</dbReference>
<comment type="pathway">
    <text evidence="3">Amino-acid biosynthesis; L-leucine biosynthesis; L-leucine from 3-methyl-2-oxobutanoate: step 2/4.</text>
</comment>
<dbReference type="InterPro" id="IPR000573">
    <property type="entry name" value="AconitaseA/IPMdHydase_ssu_swvl"/>
</dbReference>
<dbReference type="NCBIfam" id="TIGR00171">
    <property type="entry name" value="leuD"/>
    <property type="match status" value="1"/>
</dbReference>
<comment type="similarity">
    <text evidence="4">Belongs to the LeuD family. LeuD type 1 subfamily.</text>
</comment>
<keyword evidence="8" id="KW-0028">Amino-acid biosynthesis</keyword>
<evidence type="ECO:0000256" key="9">
    <source>
        <dbReference type="ARBA" id="ARBA00023239"/>
    </source>
</evidence>
<name>A0A3B0RHI8_9ZZZZ</name>
<keyword evidence="10" id="KW-0100">Branched-chain amino acid biosynthesis</keyword>
<comment type="function">
    <text evidence="2">Catalyzes the isomerization between 2-isopropylmalate and 3-isopropylmalate, via the formation of 2-isopropylmaleate.</text>
</comment>
<evidence type="ECO:0000256" key="10">
    <source>
        <dbReference type="ARBA" id="ARBA00023304"/>
    </source>
</evidence>
<protein>
    <recommendedName>
        <fullName evidence="6">3-isopropylmalate dehydratase</fullName>
        <ecNumber evidence="6">4.2.1.33</ecNumber>
    </recommendedName>
</protein>
<dbReference type="HAMAP" id="MF_01031">
    <property type="entry name" value="LeuD_type1"/>
    <property type="match status" value="1"/>
</dbReference>
<dbReference type="GO" id="GO:0009098">
    <property type="term" value="P:L-leucine biosynthetic process"/>
    <property type="evidence" value="ECO:0007669"/>
    <property type="project" value="UniProtKB-UniPathway"/>
</dbReference>
<evidence type="ECO:0000256" key="1">
    <source>
        <dbReference type="ARBA" id="ARBA00000491"/>
    </source>
</evidence>
<evidence type="ECO:0000256" key="4">
    <source>
        <dbReference type="ARBA" id="ARBA00009845"/>
    </source>
</evidence>
<dbReference type="PANTHER" id="PTHR43345:SF5">
    <property type="entry name" value="3-ISOPROPYLMALATE DEHYDRATASE SMALL SUBUNIT"/>
    <property type="match status" value="1"/>
</dbReference>
<evidence type="ECO:0000256" key="8">
    <source>
        <dbReference type="ARBA" id="ARBA00022605"/>
    </source>
</evidence>
<sequence>MDPFKKITAVGVPLLRINVDTDCIIPSREMKKVSKVGLGEGLFAGWRYRDTFGREPDPDFILNNDCYRDAQILLSGVNFGCGSSREHAVWALVEYGFKAILAPSFGGIFYNNCTRNGLLPIILAEEDISLLADWITENPLENKLVIDLVRQTVSGPEVVAFYFDISPQDKDMLLNGFDMIDVTLQRQDEITAFEQRGRRSWAKLS</sequence>
<comment type="subunit">
    <text evidence="5">Heterodimer of LeuC and LeuD.</text>
</comment>
<dbReference type="Pfam" id="PF00694">
    <property type="entry name" value="Aconitase_C"/>
    <property type="match status" value="1"/>
</dbReference>
<dbReference type="EC" id="4.2.1.33" evidence="6"/>
<keyword evidence="9 12" id="KW-0456">Lyase</keyword>
<dbReference type="EMBL" id="UOED01000076">
    <property type="protein sequence ID" value="VAV92520.1"/>
    <property type="molecule type" value="Genomic_DNA"/>
</dbReference>
<evidence type="ECO:0000313" key="12">
    <source>
        <dbReference type="EMBL" id="VAV92520.1"/>
    </source>
</evidence>
<evidence type="ECO:0000256" key="7">
    <source>
        <dbReference type="ARBA" id="ARBA00022430"/>
    </source>
</evidence>
<dbReference type="GO" id="GO:0009316">
    <property type="term" value="C:3-isopropylmalate dehydratase complex"/>
    <property type="evidence" value="ECO:0007669"/>
    <property type="project" value="InterPro"/>
</dbReference>